<sequence>MYHRIRLTSHQHSKYDESAALQAVQNVGLLDDISKMLIPQDMFIIRGDFSLQRITLGPKGHHSLAEPSSPLLSERGFKNTEHVTLVIGERAIEFGNAVQRLKDSRSDTYFNTETNSAYVATNVRDPASSSVCETKHYAFTKQAPTKKRDNANHVDLPNEQRIKRIHQTPRDDVEDKFKPSEPPDKFSRSRSARCNGLFNMLALLLPIWLLAIVSHHGVTYEEVEPARRRKLLDTSSHGATKYVTSYCTLMPSTSGTACKTPDDDGVCLCFLIPVDLDKLDEIAEESSPIDDGKLLPHMKGYLSLTSG</sequence>
<protein>
    <submittedName>
        <fullName evidence="3">Uncharacterized protein</fullName>
    </submittedName>
</protein>
<keyword evidence="2" id="KW-0472">Membrane</keyword>
<reference evidence="3" key="2">
    <citation type="submission" date="2020-05" db="UniProtKB">
        <authorList>
            <consortium name="EnsemblMetazoa"/>
        </authorList>
    </citation>
    <scope>IDENTIFICATION</scope>
    <source>
        <strain evidence="3">IAEA</strain>
    </source>
</reference>
<evidence type="ECO:0000256" key="1">
    <source>
        <dbReference type="SAM" id="MobiDB-lite"/>
    </source>
</evidence>
<keyword evidence="4" id="KW-1185">Reference proteome</keyword>
<feature type="compositionally biased region" description="Basic and acidic residues" evidence="1">
    <location>
        <begin position="166"/>
        <end position="187"/>
    </location>
</feature>
<feature type="region of interest" description="Disordered" evidence="1">
    <location>
        <begin position="166"/>
        <end position="188"/>
    </location>
</feature>
<dbReference type="VEuPathDB" id="VectorBase:GPAI040972"/>
<feature type="transmembrane region" description="Helical" evidence="2">
    <location>
        <begin position="197"/>
        <end position="218"/>
    </location>
</feature>
<organism evidence="3 4">
    <name type="scientific">Glossina pallidipes</name>
    <name type="common">Tsetse fly</name>
    <dbReference type="NCBI Taxonomy" id="7398"/>
    <lineage>
        <taxon>Eukaryota</taxon>
        <taxon>Metazoa</taxon>
        <taxon>Ecdysozoa</taxon>
        <taxon>Arthropoda</taxon>
        <taxon>Hexapoda</taxon>
        <taxon>Insecta</taxon>
        <taxon>Pterygota</taxon>
        <taxon>Neoptera</taxon>
        <taxon>Endopterygota</taxon>
        <taxon>Diptera</taxon>
        <taxon>Brachycera</taxon>
        <taxon>Muscomorpha</taxon>
        <taxon>Hippoboscoidea</taxon>
        <taxon>Glossinidae</taxon>
        <taxon>Glossina</taxon>
    </lineage>
</organism>
<keyword evidence="2" id="KW-1133">Transmembrane helix</keyword>
<keyword evidence="2" id="KW-0812">Transmembrane</keyword>
<accession>A0A1B0ACB0</accession>
<reference evidence="4" key="1">
    <citation type="submission" date="2014-03" db="EMBL/GenBank/DDBJ databases">
        <authorList>
            <person name="Aksoy S."/>
            <person name="Warren W."/>
            <person name="Wilson R.K."/>
        </authorList>
    </citation>
    <scope>NUCLEOTIDE SEQUENCE [LARGE SCALE GENOMIC DNA]</scope>
    <source>
        <strain evidence="4">IAEA</strain>
    </source>
</reference>
<name>A0A1B0ACB0_GLOPL</name>
<dbReference type="EnsemblMetazoa" id="GPAI040972-RA">
    <property type="protein sequence ID" value="GPAI040972-PA"/>
    <property type="gene ID" value="GPAI040972"/>
</dbReference>
<dbReference type="STRING" id="7398.A0A1B0ACB0"/>
<dbReference type="Proteomes" id="UP000092445">
    <property type="component" value="Unassembled WGS sequence"/>
</dbReference>
<dbReference type="AlphaFoldDB" id="A0A1B0ACB0"/>
<proteinExistence type="predicted"/>
<evidence type="ECO:0000256" key="2">
    <source>
        <dbReference type="SAM" id="Phobius"/>
    </source>
</evidence>
<evidence type="ECO:0000313" key="3">
    <source>
        <dbReference type="EnsemblMetazoa" id="GPAI040972-PA"/>
    </source>
</evidence>
<evidence type="ECO:0000313" key="4">
    <source>
        <dbReference type="Proteomes" id="UP000092445"/>
    </source>
</evidence>